<dbReference type="EMBL" id="LUKE01000001">
    <property type="protein sequence ID" value="KYG66483.1"/>
    <property type="molecule type" value="Genomic_DNA"/>
</dbReference>
<evidence type="ECO:0008006" key="3">
    <source>
        <dbReference type="Google" id="ProtNLM"/>
    </source>
</evidence>
<evidence type="ECO:0000313" key="2">
    <source>
        <dbReference type="Proteomes" id="UP000075320"/>
    </source>
</evidence>
<reference evidence="1 2" key="1">
    <citation type="submission" date="2016-03" db="EMBL/GenBank/DDBJ databases">
        <authorList>
            <person name="Ploux O."/>
        </authorList>
    </citation>
    <scope>NUCLEOTIDE SEQUENCE [LARGE SCALE GENOMIC DNA]</scope>
    <source>
        <strain evidence="1 2">R0</strain>
    </source>
</reference>
<dbReference type="Proteomes" id="UP000075320">
    <property type="component" value="Unassembled WGS sequence"/>
</dbReference>
<evidence type="ECO:0000313" key="1">
    <source>
        <dbReference type="EMBL" id="KYG66483.1"/>
    </source>
</evidence>
<gene>
    <name evidence="1" type="ORF">AZI86_05400</name>
</gene>
<dbReference type="RefSeq" id="WP_061834047.1">
    <property type="nucleotide sequence ID" value="NZ_LUKE01000001.1"/>
</dbReference>
<proteinExistence type="predicted"/>
<dbReference type="InterPro" id="IPR026337">
    <property type="entry name" value="AKG_HExxH"/>
</dbReference>
<organism evidence="1 2">
    <name type="scientific">Bdellovibrio bacteriovorus</name>
    <dbReference type="NCBI Taxonomy" id="959"/>
    <lineage>
        <taxon>Bacteria</taxon>
        <taxon>Pseudomonadati</taxon>
        <taxon>Bdellovibrionota</taxon>
        <taxon>Bdellovibrionia</taxon>
        <taxon>Bdellovibrionales</taxon>
        <taxon>Pseudobdellovibrionaceae</taxon>
        <taxon>Bdellovibrio</taxon>
    </lineage>
</organism>
<dbReference type="NCBIfam" id="TIGR04267">
    <property type="entry name" value="mod_HExxH"/>
    <property type="match status" value="1"/>
</dbReference>
<comment type="caution">
    <text evidence="1">The sequence shown here is derived from an EMBL/GenBank/DDBJ whole genome shotgun (WGS) entry which is preliminary data.</text>
</comment>
<dbReference type="OrthoDB" id="3078327at2"/>
<name>A0A150WPQ4_BDEBC</name>
<accession>A0A150WPQ4</accession>
<keyword evidence="2" id="KW-1185">Reference proteome</keyword>
<sequence length="290" mass="33208">MYGMFGIETSIENIYKLAAPFVGDTDIEKMQDLKPSYVNYLKSVHSEFPILNDPEIVVRDLTRSNQFASAFSASIIDDLNQERMVGDNYSKDLLLANAELVQRSLAQLKIIRPDLAELFDLAVHAVVLCNSNRNSEGFSAHGGTTNRCIGLIWLNLRPEISEQNVLEMLIHELTHTLVFLDELNNEHFNYYNITKQEFWAQSSILKRQRPMDKVIHSIIVSMELLYTRKEFLPTEPGQKLLHPSSQELVKNISASIQSVLEHPRLHEVCKPRAIELVQLAKEQLKIYEAM</sequence>
<dbReference type="AlphaFoldDB" id="A0A150WPQ4"/>
<protein>
    <recommendedName>
        <fullName evidence="3">HEXXH motif domain-containing protein</fullName>
    </recommendedName>
</protein>